<dbReference type="AlphaFoldDB" id="A0A060YQS9"/>
<dbReference type="InterPro" id="IPR042337">
    <property type="entry name" value="GSE1"/>
</dbReference>
<dbReference type="EMBL" id="FR916365">
    <property type="protein sequence ID" value="CDQ93927.1"/>
    <property type="molecule type" value="Genomic_DNA"/>
</dbReference>
<keyword evidence="1" id="KW-0175">Coiled coil</keyword>
<reference evidence="3" key="2">
    <citation type="submission" date="2014-03" db="EMBL/GenBank/DDBJ databases">
        <authorList>
            <person name="Genoscope - CEA"/>
        </authorList>
    </citation>
    <scope>NUCLEOTIDE SEQUENCE</scope>
</reference>
<feature type="non-terminal residue" evidence="3">
    <location>
        <position position="1"/>
    </location>
</feature>
<feature type="region of interest" description="Disordered" evidence="2">
    <location>
        <begin position="198"/>
        <end position="257"/>
    </location>
</feature>
<sequence length="356" mass="39813">PLSLSLAFYPSPSIYIFLSLPDNETLLQAIKQKSVTLDTIRHAPHPLCKTPPAQNSDPASALSSESDEPLSVSPSSPSGLLGQPKPPSSALRPKDPPPPLPYLEKTRGLPESPSSKRSSSSSLLNSLRPPVQPKDAPPSLNGRTKPWESFTAEEFSQHFHESVLQSTQKALQKHKGRSNLISAPSHLQDSSVHYNIPELQSAPSRPPPPHTHPHTHSIQHPHPHSIQHPHSHAHPLPQPNGQHCPPHPHREPPGAREEQWQGIEAIFEAYQEYIEEQGVERQVLQSQCRRLENQHYNLSLTAEQLSHSMGELMSQRQKLAVEREKLQAELEHFRKCLTLPQPHWARGGHYKGYPPR</sequence>
<dbReference type="Proteomes" id="UP000193380">
    <property type="component" value="Unassembled WGS sequence"/>
</dbReference>
<dbReference type="STRING" id="8022.A0A060YQS9"/>
<organism evidence="3 4">
    <name type="scientific">Oncorhynchus mykiss</name>
    <name type="common">Rainbow trout</name>
    <name type="synonym">Salmo gairdneri</name>
    <dbReference type="NCBI Taxonomy" id="8022"/>
    <lineage>
        <taxon>Eukaryota</taxon>
        <taxon>Metazoa</taxon>
        <taxon>Chordata</taxon>
        <taxon>Craniata</taxon>
        <taxon>Vertebrata</taxon>
        <taxon>Euteleostomi</taxon>
        <taxon>Actinopterygii</taxon>
        <taxon>Neopterygii</taxon>
        <taxon>Teleostei</taxon>
        <taxon>Protacanthopterygii</taxon>
        <taxon>Salmoniformes</taxon>
        <taxon>Salmonidae</taxon>
        <taxon>Salmoninae</taxon>
        <taxon>Oncorhynchus</taxon>
    </lineage>
</organism>
<evidence type="ECO:0008006" key="5">
    <source>
        <dbReference type="Google" id="ProtNLM"/>
    </source>
</evidence>
<accession>A0A060YQS9</accession>
<feature type="compositionally biased region" description="Basic and acidic residues" evidence="2">
    <location>
        <begin position="248"/>
        <end position="257"/>
    </location>
</feature>
<feature type="compositionally biased region" description="Low complexity" evidence="2">
    <location>
        <begin position="109"/>
        <end position="129"/>
    </location>
</feature>
<feature type="region of interest" description="Disordered" evidence="2">
    <location>
        <begin position="43"/>
        <end position="146"/>
    </location>
</feature>
<evidence type="ECO:0000256" key="2">
    <source>
        <dbReference type="SAM" id="MobiDB-lite"/>
    </source>
</evidence>
<gene>
    <name evidence="3" type="ORF">GSONMT00059592001</name>
</gene>
<evidence type="ECO:0000313" key="4">
    <source>
        <dbReference type="Proteomes" id="UP000193380"/>
    </source>
</evidence>
<feature type="coiled-coil region" evidence="1">
    <location>
        <begin position="274"/>
        <end position="329"/>
    </location>
</feature>
<evidence type="ECO:0000313" key="3">
    <source>
        <dbReference type="EMBL" id="CDQ93927.1"/>
    </source>
</evidence>
<reference evidence="3" key="1">
    <citation type="journal article" date="2014" name="Nat. Commun.">
        <title>The rainbow trout genome provides novel insights into evolution after whole-genome duplication in vertebrates.</title>
        <authorList>
            <person name="Berthelot C."/>
            <person name="Brunet F."/>
            <person name="Chalopin D."/>
            <person name="Juanchich A."/>
            <person name="Bernard M."/>
            <person name="Noel B."/>
            <person name="Bento P."/>
            <person name="Da Silva C."/>
            <person name="Labadie K."/>
            <person name="Alberti A."/>
            <person name="Aury J.M."/>
            <person name="Louis A."/>
            <person name="Dehais P."/>
            <person name="Bardou P."/>
            <person name="Montfort J."/>
            <person name="Klopp C."/>
            <person name="Cabau C."/>
            <person name="Gaspin C."/>
            <person name="Thorgaard G.H."/>
            <person name="Boussaha M."/>
            <person name="Quillet E."/>
            <person name="Guyomard R."/>
            <person name="Galiana D."/>
            <person name="Bobe J."/>
            <person name="Volff J.N."/>
            <person name="Genet C."/>
            <person name="Wincker P."/>
            <person name="Jaillon O."/>
            <person name="Roest Crollius H."/>
            <person name="Guiguen Y."/>
        </authorList>
    </citation>
    <scope>NUCLEOTIDE SEQUENCE [LARGE SCALE GENOMIC DNA]</scope>
</reference>
<protein>
    <recommendedName>
        <fullName evidence="5">Genetic suppressor element-like domain-containing protein</fullName>
    </recommendedName>
</protein>
<dbReference type="PANTHER" id="PTHR17608:SF4">
    <property type="entry name" value="GENETIC SUPPRESSOR ELEMENT 1"/>
    <property type="match status" value="1"/>
</dbReference>
<name>A0A060YQS9_ONCMY</name>
<dbReference type="PANTHER" id="PTHR17608">
    <property type="entry name" value="GENETIC SUPPRESSOR ELEMENT 1"/>
    <property type="match status" value="1"/>
</dbReference>
<feature type="compositionally biased region" description="Low complexity" evidence="2">
    <location>
        <begin position="69"/>
        <end position="91"/>
    </location>
</feature>
<proteinExistence type="predicted"/>
<dbReference type="PaxDb" id="8022-A0A060YQS9"/>
<feature type="compositionally biased region" description="Basic residues" evidence="2">
    <location>
        <begin position="211"/>
        <end position="233"/>
    </location>
</feature>
<evidence type="ECO:0000256" key="1">
    <source>
        <dbReference type="SAM" id="Coils"/>
    </source>
</evidence>